<comment type="caution">
    <text evidence="2">The sequence shown here is derived from an EMBL/GenBank/DDBJ whole genome shotgun (WGS) entry which is preliminary data.</text>
</comment>
<name>A0ABW3PFJ0_9PROT</name>
<dbReference type="EMBL" id="JBHTLN010000002">
    <property type="protein sequence ID" value="MFD1123143.1"/>
    <property type="molecule type" value="Genomic_DNA"/>
</dbReference>
<evidence type="ECO:0000313" key="2">
    <source>
        <dbReference type="EMBL" id="MFD1123143.1"/>
    </source>
</evidence>
<organism evidence="2 3">
    <name type="scientific">Methylophilus flavus</name>
    <dbReference type="NCBI Taxonomy" id="640084"/>
    <lineage>
        <taxon>Bacteria</taxon>
        <taxon>Pseudomonadati</taxon>
        <taxon>Pseudomonadota</taxon>
        <taxon>Betaproteobacteria</taxon>
        <taxon>Nitrosomonadales</taxon>
        <taxon>Methylophilaceae</taxon>
        <taxon>Methylophilus</taxon>
    </lineage>
</organism>
<proteinExistence type="predicted"/>
<keyword evidence="1" id="KW-0812">Transmembrane</keyword>
<dbReference type="Proteomes" id="UP001597206">
    <property type="component" value="Unassembled WGS sequence"/>
</dbReference>
<keyword evidence="3" id="KW-1185">Reference proteome</keyword>
<feature type="transmembrane region" description="Helical" evidence="1">
    <location>
        <begin position="480"/>
        <end position="507"/>
    </location>
</feature>
<protein>
    <submittedName>
        <fullName evidence="2">PEP-CTERM sorting domain-containing protein</fullName>
    </submittedName>
</protein>
<accession>A0ABW3PFJ0</accession>
<evidence type="ECO:0000313" key="3">
    <source>
        <dbReference type="Proteomes" id="UP001597206"/>
    </source>
</evidence>
<dbReference type="RefSeq" id="WP_379034568.1">
    <property type="nucleotide sequence ID" value="NZ_JBHTLN010000002.1"/>
</dbReference>
<keyword evidence="1" id="KW-1133">Transmembrane helix</keyword>
<keyword evidence="1" id="KW-0472">Membrane</keyword>
<evidence type="ECO:0000256" key="1">
    <source>
        <dbReference type="SAM" id="Phobius"/>
    </source>
</evidence>
<reference evidence="3" key="1">
    <citation type="journal article" date="2019" name="Int. J. Syst. Evol. Microbiol.">
        <title>The Global Catalogue of Microorganisms (GCM) 10K type strain sequencing project: providing services to taxonomists for standard genome sequencing and annotation.</title>
        <authorList>
            <consortium name="The Broad Institute Genomics Platform"/>
            <consortium name="The Broad Institute Genome Sequencing Center for Infectious Disease"/>
            <person name="Wu L."/>
            <person name="Ma J."/>
        </authorList>
    </citation>
    <scope>NUCLEOTIDE SEQUENCE [LARGE SCALE GENOMIC DNA]</scope>
    <source>
        <strain evidence="3">CCUG 58411</strain>
    </source>
</reference>
<sequence length="514" mass="54645">MNFTEWTRPTGQQKNQFGLVLSTLLGISLLMSSMSHASEIATNMVLSFNEAANFDQGIDKFLTLDATTANARFLTNRLGTFSGGNVIFTLNGHQSVSINDPGVDTLPDAPRNLLRVYASANASGTLLADPAALTFNTNWSCTNTSLKCNSNTSVSTPKSITPATHALADIQSVFQPIHLQANATVEPLVDNVTINSGQLHVSGTVQVNVNFTAKTTTQYAADALAATSATTGALRWGAAAADIQLLRKATWTDAPVASNLQASRTPGLEEAQQLLTVARDSATLLATGNAPGTSYNSGFSLTQQLWNLTATVEPALGRSLAGPTGETFSGTNVAAEVSVLRSMLNGATDASFVTDLEQALNNPLDISSTPVLTFDGSLIGLDNATMSVFYVGDSSGRVEIELDAASRYAFWRTAYSFDRISFLEGAAEGVTVIGGNNDGVQIRLGEEQYVGEVYNDELFYLSGNQTASRLKLNNFYSNQLLVVASWAVTPVPEPSIYCLMIFGLVLIGRMKKIT</sequence>
<gene>
    <name evidence="2" type="ORF">ACFQ2T_11550</name>
</gene>